<feature type="domain" description="Cytidyltransferase-like" evidence="8">
    <location>
        <begin position="28"/>
        <end position="189"/>
    </location>
</feature>
<accession>A0A6J7PFA6</accession>
<dbReference type="NCBIfam" id="TIGR00482">
    <property type="entry name" value="nicotinate (nicotinamide) nucleotide adenylyltransferase"/>
    <property type="match status" value="1"/>
</dbReference>
<name>A0A6J7PFA6_9ZZZZ</name>
<keyword evidence="4" id="KW-0548">Nucleotidyltransferase</keyword>
<dbReference type="GO" id="GO:0009435">
    <property type="term" value="P:NAD+ biosynthetic process"/>
    <property type="evidence" value="ECO:0007669"/>
    <property type="project" value="UniProtKB-UniPathway"/>
</dbReference>
<comment type="pathway">
    <text evidence="1">Cofactor biosynthesis; NAD(+) biosynthesis.</text>
</comment>
<dbReference type="NCBIfam" id="NF000840">
    <property type="entry name" value="PRK00071.1-3"/>
    <property type="match status" value="1"/>
</dbReference>
<evidence type="ECO:0000256" key="7">
    <source>
        <dbReference type="ARBA" id="ARBA00023027"/>
    </source>
</evidence>
<reference evidence="9" key="1">
    <citation type="submission" date="2020-05" db="EMBL/GenBank/DDBJ databases">
        <authorList>
            <person name="Chiriac C."/>
            <person name="Salcher M."/>
            <person name="Ghai R."/>
            <person name="Kavagutti S V."/>
        </authorList>
    </citation>
    <scope>NUCLEOTIDE SEQUENCE</scope>
</reference>
<dbReference type="EMBL" id="CAFBPC010000082">
    <property type="protein sequence ID" value="CAB5003721.1"/>
    <property type="molecule type" value="Genomic_DNA"/>
</dbReference>
<dbReference type="InterPro" id="IPR005248">
    <property type="entry name" value="NadD/NMNAT"/>
</dbReference>
<dbReference type="AlphaFoldDB" id="A0A6J7PFA6"/>
<proteinExistence type="inferred from homology"/>
<evidence type="ECO:0000313" key="9">
    <source>
        <dbReference type="EMBL" id="CAB5003721.1"/>
    </source>
</evidence>
<dbReference type="InterPro" id="IPR014729">
    <property type="entry name" value="Rossmann-like_a/b/a_fold"/>
</dbReference>
<dbReference type="HAMAP" id="MF_00244">
    <property type="entry name" value="NaMN_adenylyltr"/>
    <property type="match status" value="1"/>
</dbReference>
<protein>
    <submittedName>
        <fullName evidence="9">Unannotated protein</fullName>
    </submittedName>
</protein>
<dbReference type="PANTHER" id="PTHR39321">
    <property type="entry name" value="NICOTINATE-NUCLEOTIDE ADENYLYLTRANSFERASE-RELATED"/>
    <property type="match status" value="1"/>
</dbReference>
<dbReference type="GO" id="GO:0070566">
    <property type="term" value="F:adenylyltransferase activity"/>
    <property type="evidence" value="ECO:0007669"/>
    <property type="project" value="UniProtKB-ARBA"/>
</dbReference>
<dbReference type="PANTHER" id="PTHR39321:SF3">
    <property type="entry name" value="PHOSPHOPANTETHEINE ADENYLYLTRANSFERASE"/>
    <property type="match status" value="1"/>
</dbReference>
<evidence type="ECO:0000259" key="8">
    <source>
        <dbReference type="Pfam" id="PF01467"/>
    </source>
</evidence>
<keyword evidence="3" id="KW-0808">Transferase</keyword>
<sequence>MFSGCSGEGAQTSYTRHVTSPSVRRVGLLGGTFDPPHFGHLAMADAAMSQLSLDEVRFVVAHEPWQKVGERVVTDSAIRLAMTEALVNGRPGLSVDDQEIRRQGLTYTVDTLEATKAADPSIEMFLIVGADTAERMHTWHRLSDVLRLSTLVIVNRSSDIVSVPSAVQGARHEVVTMDPVHVSSSDLRAAVATGASIDAMTSPAVQAIIAQHHLYEVVS</sequence>
<dbReference type="SUPFAM" id="SSF52374">
    <property type="entry name" value="Nucleotidylyl transferase"/>
    <property type="match status" value="1"/>
</dbReference>
<evidence type="ECO:0000256" key="3">
    <source>
        <dbReference type="ARBA" id="ARBA00022679"/>
    </source>
</evidence>
<dbReference type="Gene3D" id="3.40.50.620">
    <property type="entry name" value="HUPs"/>
    <property type="match status" value="1"/>
</dbReference>
<evidence type="ECO:0000256" key="5">
    <source>
        <dbReference type="ARBA" id="ARBA00022741"/>
    </source>
</evidence>
<keyword evidence="7" id="KW-0520">NAD</keyword>
<dbReference type="CDD" id="cd02165">
    <property type="entry name" value="NMNAT"/>
    <property type="match status" value="1"/>
</dbReference>
<dbReference type="Pfam" id="PF01467">
    <property type="entry name" value="CTP_transf_like"/>
    <property type="match status" value="1"/>
</dbReference>
<organism evidence="9">
    <name type="scientific">freshwater metagenome</name>
    <dbReference type="NCBI Taxonomy" id="449393"/>
    <lineage>
        <taxon>unclassified sequences</taxon>
        <taxon>metagenomes</taxon>
        <taxon>ecological metagenomes</taxon>
    </lineage>
</organism>
<evidence type="ECO:0000256" key="4">
    <source>
        <dbReference type="ARBA" id="ARBA00022695"/>
    </source>
</evidence>
<dbReference type="GO" id="GO:0005524">
    <property type="term" value="F:ATP binding"/>
    <property type="evidence" value="ECO:0007669"/>
    <property type="project" value="UniProtKB-KW"/>
</dbReference>
<dbReference type="InterPro" id="IPR004821">
    <property type="entry name" value="Cyt_trans-like"/>
</dbReference>
<keyword evidence="6" id="KW-0067">ATP-binding</keyword>
<gene>
    <name evidence="9" type="ORF">UFOPK4057_00464</name>
</gene>
<keyword evidence="5" id="KW-0547">Nucleotide-binding</keyword>
<dbReference type="UniPathway" id="UPA00253"/>
<evidence type="ECO:0000256" key="1">
    <source>
        <dbReference type="ARBA" id="ARBA00004790"/>
    </source>
</evidence>
<keyword evidence="2" id="KW-0662">Pyridine nucleotide biosynthesis</keyword>
<evidence type="ECO:0000256" key="6">
    <source>
        <dbReference type="ARBA" id="ARBA00022840"/>
    </source>
</evidence>
<evidence type="ECO:0000256" key="2">
    <source>
        <dbReference type="ARBA" id="ARBA00022642"/>
    </source>
</evidence>